<evidence type="ECO:0000259" key="2">
    <source>
        <dbReference type="Pfam" id="PF07435"/>
    </source>
</evidence>
<dbReference type="AlphaFoldDB" id="A0A2T4U640"/>
<dbReference type="Gene3D" id="3.30.310.160">
    <property type="entry name" value="YycH protein, domain 2"/>
    <property type="match status" value="1"/>
</dbReference>
<keyword evidence="1" id="KW-0812">Transmembrane</keyword>
<dbReference type="EMBL" id="PZJJ01000013">
    <property type="protein sequence ID" value="PTL38852.1"/>
    <property type="molecule type" value="Genomic_DNA"/>
</dbReference>
<dbReference type="Proteomes" id="UP000240509">
    <property type="component" value="Unassembled WGS sequence"/>
</dbReference>
<comment type="caution">
    <text evidence="3">The sequence shown here is derived from an EMBL/GenBank/DDBJ whole genome shotgun (WGS) entry which is preliminary data.</text>
</comment>
<dbReference type="InterPro" id="IPR009996">
    <property type="entry name" value="YycH"/>
</dbReference>
<organism evidence="3 4">
    <name type="scientific">Alkalicoccus saliphilus</name>
    <dbReference type="NCBI Taxonomy" id="200989"/>
    <lineage>
        <taxon>Bacteria</taxon>
        <taxon>Bacillati</taxon>
        <taxon>Bacillota</taxon>
        <taxon>Bacilli</taxon>
        <taxon>Bacillales</taxon>
        <taxon>Bacillaceae</taxon>
        <taxon>Alkalicoccus</taxon>
    </lineage>
</organism>
<evidence type="ECO:0000313" key="4">
    <source>
        <dbReference type="Proteomes" id="UP000240509"/>
    </source>
</evidence>
<evidence type="ECO:0000313" key="3">
    <source>
        <dbReference type="EMBL" id="PTL38852.1"/>
    </source>
</evidence>
<proteinExistence type="predicted"/>
<dbReference type="InterPro" id="IPR042274">
    <property type="entry name" value="YycH/YycI_2"/>
</dbReference>
<evidence type="ECO:0000256" key="1">
    <source>
        <dbReference type="SAM" id="Phobius"/>
    </source>
</evidence>
<gene>
    <name evidence="3" type="ORF">C6Y45_09460</name>
</gene>
<reference evidence="3 4" key="1">
    <citation type="submission" date="2018-03" db="EMBL/GenBank/DDBJ databases">
        <title>Alkalicoccus saliphilus sp. nov., isolated from a mineral pool.</title>
        <authorList>
            <person name="Zhao B."/>
        </authorList>
    </citation>
    <scope>NUCLEOTIDE SEQUENCE [LARGE SCALE GENOMIC DNA]</scope>
    <source>
        <strain evidence="3 4">6AG</strain>
    </source>
</reference>
<feature type="domain" description="Regulatory protein YycH" evidence="2">
    <location>
        <begin position="32"/>
        <end position="466"/>
    </location>
</feature>
<feature type="transmembrane region" description="Helical" evidence="1">
    <location>
        <begin position="37"/>
        <end position="54"/>
    </location>
</feature>
<keyword evidence="1" id="KW-1133">Transmembrane helix</keyword>
<name>A0A2T4U640_9BACI</name>
<sequence>MGEQRLGERYYLLLQPAVCPAGGGGEPVSMIEHVKTAVLWLMILASIVLTWFVWTYQPAYEELTEANNSFIEVEDIGETKSFTEVLYPSTVIEHDAEERAWVHPAGDNYSEMMNGLQEIELDAMYSVGSSYAPGDDLTFTGVEFLFDEALQAEWLPFLFDIEEEDVLINNIDRIALALTEQEGASDVVVRFIDMEEEEVFQSETSLSQTQLETFSEGVITERTAVTPRTFQENGDSSFQPVTYVPDEPMNKQVYTYETTDISPEGFIQTLFTDPEYVRQYFQEGEDSSYTDGTRMMDMTNGGSVLNYVQPDVSGSPGVASDTVVRSAQEFINSHYGWTDDFYATGWREGEATDSAEFTLHVEGMPVFEANTGESGHYQLETVRSGTEIIEYSRPMFQLDETPFEINTSVELPGYSELESHIEEEEAFSPEIVEDARVAFYMSRENSLVVFEPSWFVYARGQWHRVSTSEITEQEVLLNGLE</sequence>
<accession>A0A2T4U640</accession>
<keyword evidence="1" id="KW-0472">Membrane</keyword>
<keyword evidence="4" id="KW-1185">Reference proteome</keyword>
<dbReference type="CDD" id="cd15787">
    <property type="entry name" value="YycH_N"/>
    <property type="match status" value="1"/>
</dbReference>
<dbReference type="Pfam" id="PF07435">
    <property type="entry name" value="YycH"/>
    <property type="match status" value="1"/>
</dbReference>
<protein>
    <recommendedName>
        <fullName evidence="2">Regulatory protein YycH domain-containing protein</fullName>
    </recommendedName>
</protein>